<sequence>MTASADIAHQEHSNSFLTKYVWSQDHKVIAIQYGVTAIMVGVVALVLSALMRLQLGFPDQFSFINPASYLQFVTMHGMIMVVYLLTALLLGGFGNYLIPLMLGARDMVFPYLNMLSYWTYLLSVLVLMASFFVPGGPTGAGWTLYPPQAILPGTPGSEMGILMMLVSLGIFIVAFTMGGLNYVCTVLQARARGMTLMRMPLTIWGIFVATIMGLLAFPALLVSAIMMFLDSVAGTSFFMPAIMSLGEQLDHGGGSPILFQHLFWFFGHPEVYIVALPAFGMVSDVLATHARKNIFGYRMMVWAIVIIGGLSFVVWAHHMYVSGMNPYFGFFFATTTLIIAVPTALKVYNWILTLWRGNIHLTVPMLFAIGFIFTFVHGGLSGLFLGNVVIDLPLSDTYFVVGHFHMVMGVSPIMVLFAAIYHWFPKITGRMLHTGMGKFHFWATFVGTYLVFLPMHYLGFLGVPRRYFAMGGTDFIPASAQSLNASITVSALVIAVVQLVFIYNVIWSLRHGKAAGHNPWQATTLEWQTPDTPPKHGNWGPSEPVVYRWAYDYSVPGARDDFIPQNVPDSEVVVTDKLAFAKAGT</sequence>
<keyword evidence="2 6" id="KW-0679">Respiratory chain</keyword>
<feature type="transmembrane region" description="Helical" evidence="7">
    <location>
        <begin position="75"/>
        <end position="98"/>
    </location>
</feature>
<comment type="subcellular location">
    <subcellularLocation>
        <location evidence="1">Membrane</location>
        <topology evidence="1">Multi-pass membrane protein</topology>
    </subcellularLocation>
</comment>
<dbReference type="GO" id="GO:0004129">
    <property type="term" value="F:cytochrome-c oxidase activity"/>
    <property type="evidence" value="ECO:0007669"/>
    <property type="project" value="InterPro"/>
</dbReference>
<comment type="similarity">
    <text evidence="6">Belongs to the heme-copper respiratory oxidase family.</text>
</comment>
<keyword evidence="6" id="KW-0349">Heme</keyword>
<dbReference type="OrthoDB" id="9803294at2"/>
<dbReference type="RefSeq" id="WP_046555852.1">
    <property type="nucleotide sequence ID" value="NZ_LAHO01000001.1"/>
</dbReference>
<feature type="transmembrane region" description="Helical" evidence="7">
    <location>
        <begin position="110"/>
        <end position="133"/>
    </location>
</feature>
<dbReference type="PROSITE" id="PS00077">
    <property type="entry name" value="COX1_CUB"/>
    <property type="match status" value="1"/>
</dbReference>
<evidence type="ECO:0000256" key="4">
    <source>
        <dbReference type="ARBA" id="ARBA00022989"/>
    </source>
</evidence>
<protein>
    <submittedName>
        <fullName evidence="9">Cytochrome C oxidase</fullName>
    </submittedName>
</protein>
<keyword evidence="6" id="KW-0249">Electron transport</keyword>
<feature type="transmembrane region" description="Helical" evidence="7">
    <location>
        <begin position="203"/>
        <end position="229"/>
    </location>
</feature>
<keyword evidence="5 7" id="KW-0472">Membrane</keyword>
<name>A0A0M2VDW8_9GAMM</name>
<feature type="transmembrane region" description="Helical" evidence="7">
    <location>
        <begin position="483"/>
        <end position="506"/>
    </location>
</feature>
<keyword evidence="3 6" id="KW-0812">Transmembrane</keyword>
<evidence type="ECO:0000256" key="5">
    <source>
        <dbReference type="ARBA" id="ARBA00023136"/>
    </source>
</evidence>
<dbReference type="STRING" id="336831.WG68_01425"/>
<dbReference type="PANTHER" id="PTHR10422:SF18">
    <property type="entry name" value="CYTOCHROME C OXIDASE SUBUNIT 1"/>
    <property type="match status" value="1"/>
</dbReference>
<evidence type="ECO:0000256" key="6">
    <source>
        <dbReference type="RuleBase" id="RU000370"/>
    </source>
</evidence>
<dbReference type="InterPro" id="IPR023616">
    <property type="entry name" value="Cyt_c_oxase-like_su1_dom"/>
</dbReference>
<dbReference type="GO" id="GO:0015990">
    <property type="term" value="P:electron transport coupled proton transport"/>
    <property type="evidence" value="ECO:0007669"/>
    <property type="project" value="TreeGrafter"/>
</dbReference>
<dbReference type="GO" id="GO:0020037">
    <property type="term" value="F:heme binding"/>
    <property type="evidence" value="ECO:0007669"/>
    <property type="project" value="InterPro"/>
</dbReference>
<feature type="transmembrane region" description="Helical" evidence="7">
    <location>
        <begin position="327"/>
        <end position="351"/>
    </location>
</feature>
<keyword evidence="6" id="KW-0408">Iron</keyword>
<evidence type="ECO:0000256" key="3">
    <source>
        <dbReference type="ARBA" id="ARBA00022692"/>
    </source>
</evidence>
<keyword evidence="6" id="KW-0813">Transport</keyword>
<dbReference type="Pfam" id="PF00115">
    <property type="entry name" value="COX1"/>
    <property type="match status" value="1"/>
</dbReference>
<dbReference type="GO" id="GO:0022904">
    <property type="term" value="P:respiratory electron transport chain"/>
    <property type="evidence" value="ECO:0007669"/>
    <property type="project" value="TreeGrafter"/>
</dbReference>
<dbReference type="Proteomes" id="UP000034228">
    <property type="component" value="Unassembled WGS sequence"/>
</dbReference>
<evidence type="ECO:0000256" key="2">
    <source>
        <dbReference type="ARBA" id="ARBA00022660"/>
    </source>
</evidence>
<dbReference type="EMBL" id="LAHO01000001">
    <property type="protein sequence ID" value="KKO47323.1"/>
    <property type="molecule type" value="Genomic_DNA"/>
</dbReference>
<dbReference type="Gene3D" id="1.20.210.10">
    <property type="entry name" value="Cytochrome c oxidase-like, subunit I domain"/>
    <property type="match status" value="1"/>
</dbReference>
<dbReference type="InterPro" id="IPR023615">
    <property type="entry name" value="Cyt_c_Oxase_su1_BS"/>
</dbReference>
<dbReference type="PATRIC" id="fig|336831.14.peg.2492"/>
<dbReference type="PANTHER" id="PTHR10422">
    <property type="entry name" value="CYTOCHROME C OXIDASE SUBUNIT 1"/>
    <property type="match status" value="1"/>
</dbReference>
<evidence type="ECO:0000256" key="1">
    <source>
        <dbReference type="ARBA" id="ARBA00004141"/>
    </source>
</evidence>
<keyword evidence="4 7" id="KW-1133">Transmembrane helix</keyword>
<feature type="domain" description="Cytochrome oxidase subunit I profile" evidence="8">
    <location>
        <begin position="16"/>
        <end position="547"/>
    </location>
</feature>
<proteinExistence type="inferred from homology"/>
<reference evidence="9 10" key="1">
    <citation type="submission" date="2015-03" db="EMBL/GenBank/DDBJ databases">
        <title>Draft genome sequences of two protease-producing strains of Arsukibacterium isolated from two cold and alkaline environments.</title>
        <authorList>
            <person name="Lylloff J.E."/>
            <person name="Skov L.B."/>
            <person name="Jepsen M."/>
            <person name="Hallin P.F."/>
            <person name="Sorensen S.J."/>
            <person name="Stougaard P."/>
            <person name="Glaring M.A."/>
        </authorList>
    </citation>
    <scope>NUCLEOTIDE SEQUENCE [LARGE SCALE GENOMIC DNA]</scope>
    <source>
        <strain evidence="9 10">GCM72</strain>
    </source>
</reference>
<dbReference type="AlphaFoldDB" id="A0A0M2VDW8"/>
<dbReference type="GO" id="GO:0009060">
    <property type="term" value="P:aerobic respiration"/>
    <property type="evidence" value="ECO:0007669"/>
    <property type="project" value="InterPro"/>
</dbReference>
<feature type="transmembrane region" description="Helical" evidence="7">
    <location>
        <begin position="398"/>
        <end position="421"/>
    </location>
</feature>
<feature type="transmembrane region" description="Helical" evidence="7">
    <location>
        <begin position="363"/>
        <end position="386"/>
    </location>
</feature>
<dbReference type="PRINTS" id="PR01165">
    <property type="entry name" value="CYCOXIDASEI"/>
</dbReference>
<dbReference type="InterPro" id="IPR036927">
    <property type="entry name" value="Cyt_c_oxase-like_su1_sf"/>
</dbReference>
<evidence type="ECO:0000256" key="7">
    <source>
        <dbReference type="SAM" id="Phobius"/>
    </source>
</evidence>
<feature type="transmembrane region" description="Helical" evidence="7">
    <location>
        <begin position="299"/>
        <end position="321"/>
    </location>
</feature>
<feature type="transmembrane region" description="Helical" evidence="7">
    <location>
        <begin position="161"/>
        <end position="183"/>
    </location>
</feature>
<accession>A0A0M2VDW8</accession>
<evidence type="ECO:0000259" key="8">
    <source>
        <dbReference type="PROSITE" id="PS50855"/>
    </source>
</evidence>
<evidence type="ECO:0000313" key="9">
    <source>
        <dbReference type="EMBL" id="KKO47323.1"/>
    </source>
</evidence>
<dbReference type="SUPFAM" id="SSF81442">
    <property type="entry name" value="Cytochrome c oxidase subunit I-like"/>
    <property type="match status" value="1"/>
</dbReference>
<feature type="transmembrane region" description="Helical" evidence="7">
    <location>
        <begin position="271"/>
        <end position="287"/>
    </location>
</feature>
<keyword evidence="10" id="KW-1185">Reference proteome</keyword>
<dbReference type="PROSITE" id="PS50855">
    <property type="entry name" value="COX1"/>
    <property type="match status" value="1"/>
</dbReference>
<dbReference type="InterPro" id="IPR000883">
    <property type="entry name" value="Cyt_C_Oxase_1"/>
</dbReference>
<feature type="transmembrane region" description="Helical" evidence="7">
    <location>
        <begin position="441"/>
        <end position="463"/>
    </location>
</feature>
<gene>
    <name evidence="9" type="ORF">WG68_01425</name>
</gene>
<organism evidence="9 10">
    <name type="scientific">Arsukibacterium ikkense</name>
    <dbReference type="NCBI Taxonomy" id="336831"/>
    <lineage>
        <taxon>Bacteria</taxon>
        <taxon>Pseudomonadati</taxon>
        <taxon>Pseudomonadota</taxon>
        <taxon>Gammaproteobacteria</taxon>
        <taxon>Chromatiales</taxon>
        <taxon>Chromatiaceae</taxon>
        <taxon>Arsukibacterium</taxon>
    </lineage>
</organism>
<dbReference type="GO" id="GO:0016020">
    <property type="term" value="C:membrane"/>
    <property type="evidence" value="ECO:0007669"/>
    <property type="project" value="UniProtKB-SubCell"/>
</dbReference>
<feature type="transmembrane region" description="Helical" evidence="7">
    <location>
        <begin position="33"/>
        <end position="55"/>
    </location>
</feature>
<comment type="caution">
    <text evidence="9">The sequence shown here is derived from an EMBL/GenBank/DDBJ whole genome shotgun (WGS) entry which is preliminary data.</text>
</comment>
<evidence type="ECO:0000313" key="10">
    <source>
        <dbReference type="Proteomes" id="UP000034228"/>
    </source>
</evidence>
<keyword evidence="6" id="KW-0479">Metal-binding</keyword>